<keyword evidence="6" id="KW-0408">Iron</keyword>
<dbReference type="RefSeq" id="WP_301414820.1">
    <property type="nucleotide sequence ID" value="NZ_CP098023.1"/>
</dbReference>
<keyword evidence="5 11" id="KW-0812">Transmembrane</keyword>
<dbReference type="InterPro" id="IPR036942">
    <property type="entry name" value="Beta-barrel_TonB_sf"/>
</dbReference>
<evidence type="ECO:0000256" key="7">
    <source>
        <dbReference type="ARBA" id="ARBA00023065"/>
    </source>
</evidence>
<evidence type="ECO:0000256" key="3">
    <source>
        <dbReference type="ARBA" id="ARBA00022452"/>
    </source>
</evidence>
<evidence type="ECO:0000256" key="11">
    <source>
        <dbReference type="PROSITE-ProRule" id="PRU01360"/>
    </source>
</evidence>
<dbReference type="Proteomes" id="UP001321520">
    <property type="component" value="Chromosome"/>
</dbReference>
<evidence type="ECO:0000256" key="1">
    <source>
        <dbReference type="ARBA" id="ARBA00004571"/>
    </source>
</evidence>
<gene>
    <name evidence="15" type="ORF">M8T91_14185</name>
</gene>
<protein>
    <submittedName>
        <fullName evidence="15">TonB-dependent receptor</fullName>
    </submittedName>
</protein>
<evidence type="ECO:0000256" key="12">
    <source>
        <dbReference type="RuleBase" id="RU003357"/>
    </source>
</evidence>
<keyword evidence="7" id="KW-0406">Ion transport</keyword>
<dbReference type="InterPro" id="IPR037066">
    <property type="entry name" value="Plug_dom_sf"/>
</dbReference>
<evidence type="ECO:0000256" key="8">
    <source>
        <dbReference type="ARBA" id="ARBA00023077"/>
    </source>
</evidence>
<feature type="domain" description="TonB-dependent receptor-like beta-barrel" evidence="13">
    <location>
        <begin position="349"/>
        <end position="799"/>
    </location>
</feature>
<evidence type="ECO:0000256" key="9">
    <source>
        <dbReference type="ARBA" id="ARBA00023136"/>
    </source>
</evidence>
<keyword evidence="8 12" id="KW-0798">TonB box</keyword>
<dbReference type="PANTHER" id="PTHR32552">
    <property type="entry name" value="FERRICHROME IRON RECEPTOR-RELATED"/>
    <property type="match status" value="1"/>
</dbReference>
<name>A0ABY9EBZ6_9GAMM</name>
<evidence type="ECO:0000256" key="5">
    <source>
        <dbReference type="ARBA" id="ARBA00022692"/>
    </source>
</evidence>
<proteinExistence type="inferred from homology"/>
<dbReference type="InterPro" id="IPR000531">
    <property type="entry name" value="Beta-barrel_TonB"/>
</dbReference>
<keyword evidence="15" id="KW-0675">Receptor</keyword>
<keyword evidence="4" id="KW-0410">Iron transport</keyword>
<evidence type="ECO:0000256" key="6">
    <source>
        <dbReference type="ARBA" id="ARBA00023004"/>
    </source>
</evidence>
<keyword evidence="16" id="KW-1185">Reference proteome</keyword>
<reference evidence="15 16" key="1">
    <citation type="submission" date="2022-05" db="EMBL/GenBank/DDBJ databases">
        <title>Microbulbifer sp. nov., isolated from sponge.</title>
        <authorList>
            <person name="Gao L."/>
        </authorList>
    </citation>
    <scope>NUCLEOTIDE SEQUENCE [LARGE SCALE GENOMIC DNA]</scope>
    <source>
        <strain evidence="15 16">MI-G</strain>
    </source>
</reference>
<evidence type="ECO:0000256" key="2">
    <source>
        <dbReference type="ARBA" id="ARBA00022448"/>
    </source>
</evidence>
<comment type="similarity">
    <text evidence="11 12">Belongs to the TonB-dependent receptor family.</text>
</comment>
<dbReference type="PANTHER" id="PTHR32552:SF81">
    <property type="entry name" value="TONB-DEPENDENT OUTER MEMBRANE RECEPTOR"/>
    <property type="match status" value="1"/>
</dbReference>
<dbReference type="Pfam" id="PF07715">
    <property type="entry name" value="Plug"/>
    <property type="match status" value="1"/>
</dbReference>
<comment type="subcellular location">
    <subcellularLocation>
        <location evidence="1 11">Cell outer membrane</location>
        <topology evidence="1 11">Multi-pass membrane protein</topology>
    </subcellularLocation>
</comment>
<sequence length="1009" mass="113447">MRNLHNPKKLIIQAICEMGISKPITLIWYGLTGCYLVLSTTAVNAQSNEKVSSEQLHMEEVIVTSQRIEENIQNVPIAVTAISEEALRDLKIERGDELLRAAPNVTFSKGNFNRYNLSIRGIGSKALSASSDPGVAVSFNNTPLLRDRLHEQEYFDVERVEVLRGPQGTLYGRNATGGVVNMLPRLPTQEFEADIKSEVGSYNTRRMSGMLNLPLSDTLAARVSGAMTKRDGYDYNTATNNDVNNRDLYSTRLMLDWSPSAKFNANLIWQHFEEDDQRSRTGKQLCTPDPGPGQIDDREISEDYALHFTQGCKPISLYDEKSYGAPNGFTLANFAYLQAWFQAYPAGYDADGNPVLVFKPDNPYKDINQSRDLRKIATNYDPMFNAENDVVQLNFEVALTDSLTFFAQSTYIKDDYYSFQDYSRFQSNAIFNDTSGLFDERGEPLKDTQGLTPGGVFMDPQLGATTGLTAVEVYESDSTQWAHELRLQSAFDGPINFSAGINYLDFESLEGYFLFNNTYSLLAEVIFESLYTPCNDENKNECFYSDLNSIENVDGEGHNYFYGPNPVETRSSAAFGELYWDLSDDVKLTTGLRYTRDHKITTPIPPQILLGASINSEGELETGEATGGSIRRGFDPLPDVVQKWNEFTGRIVLDWQARNAFTDETMFYVSYARGYKAGGTNPPELGVDPSVVQVPDLADTFEPEFVNAMEFGSKNTLLGGNMTFNTTAFFYDYKDYQVSKIVERSTLNENFDTRTFGLELEAVWLATSNTRFNANLGYLKTRIGDNEKSVDVLNRTQGNEDWTLLRPNFQVGTSCIAPTELVNTILDSAFFPSFGHFMLWSACPGTLRWGDFDPETDVGIPFDALIDYVYRPLTDAPNGGRGFDVNLGGNELPNSPNYTFNFGVEHIIGIQDWDLRLRADYYYQGESYARVYNTEYDRLKAWDNLNISATLTQPNWDFQVELYVKNVFDDAPIIDAFTNADDTGLSTNVFTLDPRIVGLSVYKAFGNQF</sequence>
<dbReference type="Gene3D" id="2.170.130.10">
    <property type="entry name" value="TonB-dependent receptor, plug domain"/>
    <property type="match status" value="1"/>
</dbReference>
<keyword evidence="2 11" id="KW-0813">Transport</keyword>
<dbReference type="InterPro" id="IPR039426">
    <property type="entry name" value="TonB-dep_rcpt-like"/>
</dbReference>
<dbReference type="SUPFAM" id="SSF56935">
    <property type="entry name" value="Porins"/>
    <property type="match status" value="1"/>
</dbReference>
<keyword evidence="3 11" id="KW-1134">Transmembrane beta strand</keyword>
<dbReference type="PROSITE" id="PS52016">
    <property type="entry name" value="TONB_DEPENDENT_REC_3"/>
    <property type="match status" value="1"/>
</dbReference>
<dbReference type="InterPro" id="IPR012910">
    <property type="entry name" value="Plug_dom"/>
</dbReference>
<dbReference type="Gene3D" id="2.40.170.20">
    <property type="entry name" value="TonB-dependent receptor, beta-barrel domain"/>
    <property type="match status" value="1"/>
</dbReference>
<feature type="domain" description="TonB-dependent receptor plug" evidence="14">
    <location>
        <begin position="72"/>
        <end position="179"/>
    </location>
</feature>
<dbReference type="EMBL" id="CP098023">
    <property type="protein sequence ID" value="WKD49034.1"/>
    <property type="molecule type" value="Genomic_DNA"/>
</dbReference>
<dbReference type="Pfam" id="PF00593">
    <property type="entry name" value="TonB_dep_Rec_b-barrel"/>
    <property type="match status" value="1"/>
</dbReference>
<evidence type="ECO:0000313" key="15">
    <source>
        <dbReference type="EMBL" id="WKD49034.1"/>
    </source>
</evidence>
<keyword evidence="10 11" id="KW-0998">Cell outer membrane</keyword>
<dbReference type="PROSITE" id="PS51257">
    <property type="entry name" value="PROKAR_LIPOPROTEIN"/>
    <property type="match status" value="1"/>
</dbReference>
<evidence type="ECO:0000259" key="14">
    <source>
        <dbReference type="Pfam" id="PF07715"/>
    </source>
</evidence>
<organism evidence="15 16">
    <name type="scientific">Microbulbifer spongiae</name>
    <dbReference type="NCBI Taxonomy" id="2944933"/>
    <lineage>
        <taxon>Bacteria</taxon>
        <taxon>Pseudomonadati</taxon>
        <taxon>Pseudomonadota</taxon>
        <taxon>Gammaproteobacteria</taxon>
        <taxon>Cellvibrionales</taxon>
        <taxon>Microbulbiferaceae</taxon>
        <taxon>Microbulbifer</taxon>
    </lineage>
</organism>
<keyword evidence="9 11" id="KW-0472">Membrane</keyword>
<evidence type="ECO:0000256" key="4">
    <source>
        <dbReference type="ARBA" id="ARBA00022496"/>
    </source>
</evidence>
<evidence type="ECO:0000259" key="13">
    <source>
        <dbReference type="Pfam" id="PF00593"/>
    </source>
</evidence>
<evidence type="ECO:0000313" key="16">
    <source>
        <dbReference type="Proteomes" id="UP001321520"/>
    </source>
</evidence>
<accession>A0ABY9EBZ6</accession>
<evidence type="ECO:0000256" key="10">
    <source>
        <dbReference type="ARBA" id="ARBA00023237"/>
    </source>
</evidence>